<comment type="caution">
    <text evidence="2">The sequence shown here is derived from an EMBL/GenBank/DDBJ whole genome shotgun (WGS) entry which is preliminary data.</text>
</comment>
<name>A0A811K875_9BILA</name>
<feature type="region of interest" description="Disordered" evidence="1">
    <location>
        <begin position="27"/>
        <end position="67"/>
    </location>
</feature>
<dbReference type="AlphaFoldDB" id="A0A811K875"/>
<evidence type="ECO:0000313" key="3">
    <source>
        <dbReference type="Proteomes" id="UP000614601"/>
    </source>
</evidence>
<dbReference type="EMBL" id="CAJFDH010000002">
    <property type="protein sequence ID" value="CAD5211230.1"/>
    <property type="molecule type" value="Genomic_DNA"/>
</dbReference>
<sequence>MHSVAVNISPLHHHRMCHMQEGFAVRQGHLAPPNLTPDSPRPKNAPESNSVASLLIPAERTKDGKKK</sequence>
<evidence type="ECO:0000256" key="1">
    <source>
        <dbReference type="SAM" id="MobiDB-lite"/>
    </source>
</evidence>
<dbReference type="EMBL" id="CAJFCW020000002">
    <property type="protein sequence ID" value="CAG9092963.1"/>
    <property type="molecule type" value="Genomic_DNA"/>
</dbReference>
<reference evidence="2" key="1">
    <citation type="submission" date="2020-09" db="EMBL/GenBank/DDBJ databases">
        <authorList>
            <person name="Kikuchi T."/>
        </authorList>
    </citation>
    <scope>NUCLEOTIDE SEQUENCE</scope>
    <source>
        <strain evidence="2">SH1</strain>
    </source>
</reference>
<evidence type="ECO:0000313" key="2">
    <source>
        <dbReference type="EMBL" id="CAD5211230.1"/>
    </source>
</evidence>
<dbReference type="Proteomes" id="UP000783686">
    <property type="component" value="Unassembled WGS sequence"/>
</dbReference>
<dbReference type="Proteomes" id="UP000614601">
    <property type="component" value="Unassembled WGS sequence"/>
</dbReference>
<protein>
    <submittedName>
        <fullName evidence="2">Uncharacterized protein</fullName>
    </submittedName>
</protein>
<accession>A0A811K875</accession>
<gene>
    <name evidence="2" type="ORF">BOKJ2_LOCUS3590</name>
</gene>
<keyword evidence="3" id="KW-1185">Reference proteome</keyword>
<dbReference type="OrthoDB" id="5831994at2759"/>
<organism evidence="2 3">
    <name type="scientific">Bursaphelenchus okinawaensis</name>
    <dbReference type="NCBI Taxonomy" id="465554"/>
    <lineage>
        <taxon>Eukaryota</taxon>
        <taxon>Metazoa</taxon>
        <taxon>Ecdysozoa</taxon>
        <taxon>Nematoda</taxon>
        <taxon>Chromadorea</taxon>
        <taxon>Rhabditida</taxon>
        <taxon>Tylenchina</taxon>
        <taxon>Tylenchomorpha</taxon>
        <taxon>Aphelenchoidea</taxon>
        <taxon>Aphelenchoididae</taxon>
        <taxon>Bursaphelenchus</taxon>
    </lineage>
</organism>
<proteinExistence type="predicted"/>